<keyword evidence="2" id="KW-0719">Serine esterase</keyword>
<reference evidence="8" key="1">
    <citation type="submission" date="2025-08" db="UniProtKB">
        <authorList>
            <consortium name="RefSeq"/>
        </authorList>
    </citation>
    <scope>IDENTIFICATION</scope>
</reference>
<evidence type="ECO:0000256" key="3">
    <source>
        <dbReference type="ARBA" id="ARBA00022801"/>
    </source>
</evidence>
<accession>A0A6P7GLS8</accession>
<dbReference type="InterPro" id="IPR002018">
    <property type="entry name" value="CarbesteraseB"/>
</dbReference>
<proteinExistence type="inferred from homology"/>
<dbReference type="SUPFAM" id="SSF53474">
    <property type="entry name" value="alpha/beta-Hydrolases"/>
    <property type="match status" value="1"/>
</dbReference>
<dbReference type="RefSeq" id="XP_028146178.1">
    <property type="nucleotide sequence ID" value="XM_028290377.1"/>
</dbReference>
<dbReference type="AlphaFoldDB" id="A0A6P7GLS8"/>
<dbReference type="PROSITE" id="PS00941">
    <property type="entry name" value="CARBOXYLESTERASE_B_2"/>
    <property type="match status" value="1"/>
</dbReference>
<keyword evidence="4" id="KW-1015">Disulfide bond</keyword>
<protein>
    <recommendedName>
        <fullName evidence="6">Carboxylic ester hydrolase</fullName>
        <ecNumber evidence="6">3.1.1.-</ecNumber>
    </recommendedName>
</protein>
<evidence type="ECO:0000256" key="6">
    <source>
        <dbReference type="RuleBase" id="RU361235"/>
    </source>
</evidence>
<dbReference type="InterPro" id="IPR019819">
    <property type="entry name" value="Carboxylesterase_B_CS"/>
</dbReference>
<sequence length="561" mass="63880">MFVILFLFQILVTIFVDAENIVVQIPNGEIRGRKEYSLRKTKTTFYAFQQIPFGKPPIGDLRFADPEPAEKWDGILDATHNTKICYQQSNMYNVPNLEELENEDCLYLNVYTPREPYPYSSLPVMFFFFGGGFVNGAGNFDFFGPHYLMEHDIIVVTINYRVGPFGFLTTGDTTIAGNYGLKDQLLALKWVKDNILYFGGDPSKVTIFGQSAGAASVTFHLMSKQSEGLFRAAIAQSGSILCPWAYQREHRNMAYKLASGLDPSFKNTSSSQELLNLLRSKSAAEINTVASSFKQAVGNEQIVQGFWFTPVIEPEHQNAFITEYQYDAISKGHMNKVPLMIGICSEESIARAAANNFLSIVRQYEHDVTTLVNRNMHLSDPVLKKQAGEAIRDIYTEGLLQDNPGAAVRYFSDTSFTRGIIRHAQLQSQFSDVYFYQFSYHGTIGGNRPNIPGAYRVGHAEDNHYLWVSSNHSYLDRYPELDIKTSDRYRTLFTNFAKYLNPTPEPSELLDNITWPTVKPDDFQYLDINETITLQRNPKNDVYPKWVNLYEEMAVKPYDTF</sequence>
<dbReference type="InterPro" id="IPR029058">
    <property type="entry name" value="AB_hydrolase_fold"/>
</dbReference>
<dbReference type="EC" id="3.1.1.-" evidence="6"/>
<feature type="signal peptide" evidence="6">
    <location>
        <begin position="1"/>
        <end position="18"/>
    </location>
</feature>
<dbReference type="PANTHER" id="PTHR43142">
    <property type="entry name" value="CARBOXYLIC ESTER HYDROLASE"/>
    <property type="match status" value="1"/>
</dbReference>
<dbReference type="InterPro" id="IPR019826">
    <property type="entry name" value="Carboxylesterase_B_AS"/>
</dbReference>
<evidence type="ECO:0000256" key="4">
    <source>
        <dbReference type="ARBA" id="ARBA00023157"/>
    </source>
</evidence>
<gene>
    <name evidence="8" type="primary">LOC114339709</name>
</gene>
<evidence type="ECO:0000256" key="2">
    <source>
        <dbReference type="ARBA" id="ARBA00022487"/>
    </source>
</evidence>
<feature type="chain" id="PRO_5028505375" description="Carboxylic ester hydrolase" evidence="6">
    <location>
        <begin position="19"/>
        <end position="561"/>
    </location>
</feature>
<dbReference type="FunFam" id="3.40.50.1820:FF:000155">
    <property type="entry name" value="Carboxylic ester hydrolase"/>
    <property type="match status" value="1"/>
</dbReference>
<evidence type="ECO:0000256" key="5">
    <source>
        <dbReference type="ARBA" id="ARBA00023180"/>
    </source>
</evidence>
<keyword evidence="3 6" id="KW-0378">Hydrolase</keyword>
<evidence type="ECO:0000259" key="7">
    <source>
        <dbReference type="Pfam" id="PF00135"/>
    </source>
</evidence>
<organism evidence="8">
    <name type="scientific">Diabrotica virgifera virgifera</name>
    <name type="common">western corn rootworm</name>
    <dbReference type="NCBI Taxonomy" id="50390"/>
    <lineage>
        <taxon>Eukaryota</taxon>
        <taxon>Metazoa</taxon>
        <taxon>Ecdysozoa</taxon>
        <taxon>Arthropoda</taxon>
        <taxon>Hexapoda</taxon>
        <taxon>Insecta</taxon>
        <taxon>Pterygota</taxon>
        <taxon>Neoptera</taxon>
        <taxon>Endopterygota</taxon>
        <taxon>Coleoptera</taxon>
        <taxon>Polyphaga</taxon>
        <taxon>Cucujiformia</taxon>
        <taxon>Chrysomeloidea</taxon>
        <taxon>Chrysomelidae</taxon>
        <taxon>Galerucinae</taxon>
        <taxon>Diabroticina</taxon>
        <taxon>Diabroticites</taxon>
        <taxon>Diabrotica</taxon>
    </lineage>
</organism>
<dbReference type="InParanoid" id="A0A6P7GLS8"/>
<dbReference type="PANTHER" id="PTHR43142:SF1">
    <property type="entry name" value="CARBOXYLIC ESTER HYDROLASE"/>
    <property type="match status" value="1"/>
</dbReference>
<evidence type="ECO:0000256" key="1">
    <source>
        <dbReference type="ARBA" id="ARBA00005964"/>
    </source>
</evidence>
<name>A0A6P7GLS8_DIAVI</name>
<dbReference type="Pfam" id="PF00135">
    <property type="entry name" value="COesterase"/>
    <property type="match status" value="1"/>
</dbReference>
<evidence type="ECO:0000313" key="8">
    <source>
        <dbReference type="RefSeq" id="XP_028146178.1"/>
    </source>
</evidence>
<dbReference type="PROSITE" id="PS00122">
    <property type="entry name" value="CARBOXYLESTERASE_B_1"/>
    <property type="match status" value="1"/>
</dbReference>
<dbReference type="Gene3D" id="3.40.50.1820">
    <property type="entry name" value="alpha/beta hydrolase"/>
    <property type="match status" value="1"/>
</dbReference>
<keyword evidence="6" id="KW-0732">Signal</keyword>
<dbReference type="GO" id="GO:0052689">
    <property type="term" value="F:carboxylic ester hydrolase activity"/>
    <property type="evidence" value="ECO:0007669"/>
    <property type="project" value="UniProtKB-KW"/>
</dbReference>
<feature type="domain" description="Carboxylesterase type B" evidence="7">
    <location>
        <begin position="21"/>
        <end position="541"/>
    </location>
</feature>
<comment type="similarity">
    <text evidence="1 6">Belongs to the type-B carboxylesterase/lipase family.</text>
</comment>
<keyword evidence="5" id="KW-0325">Glycoprotein</keyword>